<dbReference type="PANTHER" id="PTHR23133:SF2">
    <property type="entry name" value="IMIDAZOLEGLYCEROL-PHOSPHATE DEHYDRATASE"/>
    <property type="match status" value="1"/>
</dbReference>
<dbReference type="KEGG" id="fro:AALO17_16950"/>
<dbReference type="Proteomes" id="UP000069771">
    <property type="component" value="Chromosome"/>
</dbReference>
<dbReference type="GO" id="GO:0004424">
    <property type="term" value="F:imidazoleglycerol-phosphate dehydratase activity"/>
    <property type="evidence" value="ECO:0007669"/>
    <property type="project" value="UniProtKB-UniRule"/>
</dbReference>
<dbReference type="OrthoDB" id="9790411at2"/>
<keyword evidence="5 6" id="KW-0456">Lyase</keyword>
<evidence type="ECO:0000256" key="5">
    <source>
        <dbReference type="ARBA" id="ARBA00023239"/>
    </source>
</evidence>
<dbReference type="InterPro" id="IPR020568">
    <property type="entry name" value="Ribosomal_Su5_D2-typ_SF"/>
</dbReference>
<dbReference type="EMBL" id="CP011391">
    <property type="protein sequence ID" value="AMK54829.1"/>
    <property type="molecule type" value="Genomic_DNA"/>
</dbReference>
<dbReference type="NCBIfam" id="NF002111">
    <property type="entry name" value="PRK00951.2-1"/>
    <property type="match status" value="1"/>
</dbReference>
<organism evidence="8 9">
    <name type="scientific">Faecalibaculum rodentium</name>
    <dbReference type="NCBI Taxonomy" id="1702221"/>
    <lineage>
        <taxon>Bacteria</taxon>
        <taxon>Bacillati</taxon>
        <taxon>Bacillota</taxon>
        <taxon>Erysipelotrichia</taxon>
        <taxon>Erysipelotrichales</taxon>
        <taxon>Erysipelotrichaceae</taxon>
        <taxon>Faecalibaculum</taxon>
    </lineage>
</organism>
<keyword evidence="6" id="KW-0963">Cytoplasm</keyword>
<dbReference type="PROSITE" id="PS00954">
    <property type="entry name" value="IGP_DEHYDRATASE_1"/>
    <property type="match status" value="1"/>
</dbReference>
<dbReference type="RefSeq" id="WP_067557725.1">
    <property type="nucleotide sequence ID" value="NZ_CAMTBT010000017.1"/>
</dbReference>
<comment type="pathway">
    <text evidence="1 6 7">Amino-acid biosynthesis; L-histidine biosynthesis; L-histidine from 5-phospho-alpha-D-ribose 1-diphosphate: step 6/9.</text>
</comment>
<evidence type="ECO:0000256" key="6">
    <source>
        <dbReference type="HAMAP-Rule" id="MF_00076"/>
    </source>
</evidence>
<dbReference type="Gene3D" id="3.30.230.40">
    <property type="entry name" value="Imidazole glycerol phosphate dehydratase, domain 1"/>
    <property type="match status" value="2"/>
</dbReference>
<accession>A0A140DW02</accession>
<evidence type="ECO:0000313" key="9">
    <source>
        <dbReference type="Proteomes" id="UP000069771"/>
    </source>
</evidence>
<dbReference type="FunFam" id="3.30.230.40:FF:000001">
    <property type="entry name" value="Imidazoleglycerol-phosphate dehydratase HisB"/>
    <property type="match status" value="1"/>
</dbReference>
<dbReference type="PROSITE" id="PS00955">
    <property type="entry name" value="IGP_DEHYDRATASE_2"/>
    <property type="match status" value="1"/>
</dbReference>
<dbReference type="FunFam" id="3.30.230.40:FF:000003">
    <property type="entry name" value="Imidazoleglycerol-phosphate dehydratase HisB"/>
    <property type="match status" value="1"/>
</dbReference>
<keyword evidence="4 6" id="KW-0368">Histidine biosynthesis</keyword>
<evidence type="ECO:0000256" key="2">
    <source>
        <dbReference type="ARBA" id="ARBA00016664"/>
    </source>
</evidence>
<dbReference type="SUPFAM" id="SSF54211">
    <property type="entry name" value="Ribosomal protein S5 domain 2-like"/>
    <property type="match status" value="2"/>
</dbReference>
<comment type="similarity">
    <text evidence="6 7">Belongs to the imidazoleglycerol-phosphate dehydratase family.</text>
</comment>
<dbReference type="NCBIfam" id="NF002114">
    <property type="entry name" value="PRK00951.2-4"/>
    <property type="match status" value="1"/>
</dbReference>
<evidence type="ECO:0000313" key="8">
    <source>
        <dbReference type="EMBL" id="AMK54829.1"/>
    </source>
</evidence>
<name>A0A140DW02_9FIRM</name>
<keyword evidence="3 6" id="KW-0028">Amino-acid biosynthesis</keyword>
<dbReference type="InterPro" id="IPR038494">
    <property type="entry name" value="IGPD_sf"/>
</dbReference>
<dbReference type="Pfam" id="PF00475">
    <property type="entry name" value="IGPD"/>
    <property type="match status" value="1"/>
</dbReference>
<dbReference type="CDD" id="cd07914">
    <property type="entry name" value="IGPD"/>
    <property type="match status" value="1"/>
</dbReference>
<evidence type="ECO:0000256" key="1">
    <source>
        <dbReference type="ARBA" id="ARBA00005047"/>
    </source>
</evidence>
<comment type="subcellular location">
    <subcellularLocation>
        <location evidence="6 7">Cytoplasm</location>
    </subcellularLocation>
</comment>
<keyword evidence="9" id="KW-1185">Reference proteome</keyword>
<evidence type="ECO:0000256" key="7">
    <source>
        <dbReference type="RuleBase" id="RU000599"/>
    </source>
</evidence>
<dbReference type="PANTHER" id="PTHR23133">
    <property type="entry name" value="IMIDAZOLEGLYCEROL-PHOSPHATE DEHYDRATASE HIS7"/>
    <property type="match status" value="1"/>
</dbReference>
<evidence type="ECO:0000256" key="4">
    <source>
        <dbReference type="ARBA" id="ARBA00023102"/>
    </source>
</evidence>
<dbReference type="EC" id="4.2.1.19" evidence="6 7"/>
<sequence length="194" mass="21375">MRNAELRRQTGETDIYCWMDLDDPDGTCSVATGVGFFDHMLQLLAFHSGFGLIVKADGDLDVDDHHTIEDIGIVLGQLFREVLGDRRGIARYGSFQLPMDETLANVTLDISGRPYLVYNCSLSRDSIGTFSCEMLEEFLRAFAFNAGITLHVNVCYGTNDHHKIEAVFKALGRALKAAVKIEGNAVPSSKGVLE</sequence>
<dbReference type="AlphaFoldDB" id="A0A140DW02"/>
<dbReference type="UniPathway" id="UPA00031">
    <property type="reaction ID" value="UER00011"/>
</dbReference>
<dbReference type="GeneID" id="78478356"/>
<dbReference type="GO" id="GO:0000105">
    <property type="term" value="P:L-histidine biosynthetic process"/>
    <property type="evidence" value="ECO:0007669"/>
    <property type="project" value="UniProtKB-UniRule"/>
</dbReference>
<proteinExistence type="inferred from homology"/>
<dbReference type="GO" id="GO:0005737">
    <property type="term" value="C:cytoplasm"/>
    <property type="evidence" value="ECO:0007669"/>
    <property type="project" value="UniProtKB-SubCell"/>
</dbReference>
<dbReference type="InterPro" id="IPR020565">
    <property type="entry name" value="ImidazoleglycerP_deHydtase_CS"/>
</dbReference>
<protein>
    <recommendedName>
        <fullName evidence="2 6">Imidazoleglycerol-phosphate dehydratase</fullName>
        <shortName evidence="6">IGPD</shortName>
        <ecNumber evidence="6 7">4.2.1.19</ecNumber>
    </recommendedName>
</protein>
<comment type="catalytic activity">
    <reaction evidence="6 7">
        <text>D-erythro-1-(imidazol-4-yl)glycerol 3-phosphate = 3-(imidazol-4-yl)-2-oxopropyl phosphate + H2O</text>
        <dbReference type="Rhea" id="RHEA:11040"/>
        <dbReference type="ChEBI" id="CHEBI:15377"/>
        <dbReference type="ChEBI" id="CHEBI:57766"/>
        <dbReference type="ChEBI" id="CHEBI:58278"/>
        <dbReference type="EC" id="4.2.1.19"/>
    </reaction>
</comment>
<reference evidence="8 9" key="1">
    <citation type="journal article" date="2016" name="Gut Pathog.">
        <title>Whole genome sequencing of "Faecalibaculum rodentium" ALO17, isolated from C57BL/6J laboratory mouse feces.</title>
        <authorList>
            <person name="Lim S."/>
            <person name="Chang D.H."/>
            <person name="Ahn S."/>
            <person name="Kim B.C."/>
        </authorList>
    </citation>
    <scope>NUCLEOTIDE SEQUENCE [LARGE SCALE GENOMIC DNA]</scope>
    <source>
        <strain evidence="8 9">Alo17</strain>
    </source>
</reference>
<dbReference type="InterPro" id="IPR000807">
    <property type="entry name" value="ImidazoleglycerolP_deHydtase"/>
</dbReference>
<dbReference type="HAMAP" id="MF_00076">
    <property type="entry name" value="HisB"/>
    <property type="match status" value="1"/>
</dbReference>
<dbReference type="STRING" id="1702221.AALO17_16950"/>
<evidence type="ECO:0000256" key="3">
    <source>
        <dbReference type="ARBA" id="ARBA00022605"/>
    </source>
</evidence>
<gene>
    <name evidence="6" type="primary">hisB</name>
    <name evidence="8" type="ORF">AALO17_16950</name>
</gene>
<dbReference type="NCBIfam" id="NF002107">
    <property type="entry name" value="PRK00951.1-2"/>
    <property type="match status" value="1"/>
</dbReference>
<dbReference type="PATRIC" id="fig|1702221.3.peg.1651"/>